<feature type="signal peptide" evidence="1">
    <location>
        <begin position="1"/>
        <end position="23"/>
    </location>
</feature>
<keyword evidence="1" id="KW-0732">Signal</keyword>
<evidence type="ECO:0000259" key="2">
    <source>
        <dbReference type="Pfam" id="PF07603"/>
    </source>
</evidence>
<accession>A0A445N0Q6</accession>
<organism evidence="3">
    <name type="scientific">uncultured Desulfobacterium sp</name>
    <dbReference type="NCBI Taxonomy" id="201089"/>
    <lineage>
        <taxon>Bacteria</taxon>
        <taxon>Pseudomonadati</taxon>
        <taxon>Thermodesulfobacteriota</taxon>
        <taxon>Desulfobacteria</taxon>
        <taxon>Desulfobacterales</taxon>
        <taxon>Desulfobacteriaceae</taxon>
        <taxon>Desulfobacterium</taxon>
        <taxon>environmental samples</taxon>
    </lineage>
</organism>
<feature type="chain" id="PRO_5019510031" description="Lcl C-terminal domain-containing protein" evidence="1">
    <location>
        <begin position="24"/>
        <end position="150"/>
    </location>
</feature>
<proteinExistence type="predicted"/>
<name>A0A445N0Q6_9BACT</name>
<sequence>MKKVFALLSGVFLLFGIVYGANAALIDRGNGLIYDSNQNITWLQDANYAKTSGYGIDGMMYWNDSRWPSLSAVPWVDQLEYGDHDDWRLPALSELQSLYSSSNIRTSNPGPFINLGNQDYWSRENPPYSFYFDDGTSYAHGVQDSYVARV</sequence>
<dbReference type="AlphaFoldDB" id="A0A445N0Q6"/>
<reference evidence="3" key="1">
    <citation type="submission" date="2018-01" db="EMBL/GenBank/DDBJ databases">
        <authorList>
            <person name="Regsiter A."/>
            <person name="William W."/>
        </authorList>
    </citation>
    <scope>NUCLEOTIDE SEQUENCE</scope>
    <source>
        <strain evidence="3">TRIP AH-1</strain>
    </source>
</reference>
<dbReference type="InterPro" id="IPR011460">
    <property type="entry name" value="Lcl_C"/>
</dbReference>
<protein>
    <recommendedName>
        <fullName evidence="2">Lcl C-terminal domain-containing protein</fullName>
    </recommendedName>
</protein>
<dbReference type="EMBL" id="OJIN01000194">
    <property type="protein sequence ID" value="SPD75269.1"/>
    <property type="molecule type" value="Genomic_DNA"/>
</dbReference>
<evidence type="ECO:0000256" key="1">
    <source>
        <dbReference type="SAM" id="SignalP"/>
    </source>
</evidence>
<evidence type="ECO:0000313" key="3">
    <source>
        <dbReference type="EMBL" id="SPD75269.1"/>
    </source>
</evidence>
<gene>
    <name evidence="3" type="ORF">PITCH_A510004</name>
</gene>
<feature type="domain" description="Lcl C-terminal" evidence="2">
    <location>
        <begin position="32"/>
        <end position="147"/>
    </location>
</feature>
<dbReference type="Pfam" id="PF07603">
    <property type="entry name" value="Lcl_C"/>
    <property type="match status" value="1"/>
</dbReference>